<gene>
    <name evidence="1" type="ORF">BT96DRAFT_800568</name>
</gene>
<reference evidence="1" key="1">
    <citation type="journal article" date="2019" name="Environ. Microbiol.">
        <title>Fungal ecological strategies reflected in gene transcription - a case study of two litter decomposers.</title>
        <authorList>
            <person name="Barbi F."/>
            <person name="Kohler A."/>
            <person name="Barry K."/>
            <person name="Baskaran P."/>
            <person name="Daum C."/>
            <person name="Fauchery L."/>
            <person name="Ihrmark K."/>
            <person name="Kuo A."/>
            <person name="LaButti K."/>
            <person name="Lipzen A."/>
            <person name="Morin E."/>
            <person name="Grigoriev I.V."/>
            <person name="Henrissat B."/>
            <person name="Lindahl B."/>
            <person name="Martin F."/>
        </authorList>
    </citation>
    <scope>NUCLEOTIDE SEQUENCE</scope>
    <source>
        <strain evidence="1">JB14</strain>
    </source>
</reference>
<dbReference type="OrthoDB" id="3062870at2759"/>
<evidence type="ECO:0000313" key="1">
    <source>
        <dbReference type="EMBL" id="KAE9401888.1"/>
    </source>
</evidence>
<proteinExistence type="predicted"/>
<feature type="non-terminal residue" evidence="1">
    <location>
        <position position="1"/>
    </location>
</feature>
<protein>
    <submittedName>
        <fullName evidence="1">Uncharacterized protein</fullName>
    </submittedName>
</protein>
<dbReference type="AlphaFoldDB" id="A0A6A4HXG7"/>
<organism evidence="1 2">
    <name type="scientific">Gymnopus androsaceus JB14</name>
    <dbReference type="NCBI Taxonomy" id="1447944"/>
    <lineage>
        <taxon>Eukaryota</taxon>
        <taxon>Fungi</taxon>
        <taxon>Dikarya</taxon>
        <taxon>Basidiomycota</taxon>
        <taxon>Agaricomycotina</taxon>
        <taxon>Agaricomycetes</taxon>
        <taxon>Agaricomycetidae</taxon>
        <taxon>Agaricales</taxon>
        <taxon>Marasmiineae</taxon>
        <taxon>Omphalotaceae</taxon>
        <taxon>Gymnopus</taxon>
    </lineage>
</organism>
<keyword evidence="2" id="KW-1185">Reference proteome</keyword>
<dbReference type="EMBL" id="ML769441">
    <property type="protein sequence ID" value="KAE9401888.1"/>
    <property type="molecule type" value="Genomic_DNA"/>
</dbReference>
<sequence length="98" mass="11697">CHDALQNIQHSLRVKSQMFHFKKQNIWGQRDNMRSRAVVDRVVERMKGFMRKYRHSREAKVKLIGPGAWENVLRVLQDEDVRSYHDQALDKKRPGRQG</sequence>
<evidence type="ECO:0000313" key="2">
    <source>
        <dbReference type="Proteomes" id="UP000799118"/>
    </source>
</evidence>
<dbReference type="Proteomes" id="UP000799118">
    <property type="component" value="Unassembled WGS sequence"/>
</dbReference>
<accession>A0A6A4HXG7</accession>
<name>A0A6A4HXG7_9AGAR</name>
<feature type="non-terminal residue" evidence="1">
    <location>
        <position position="98"/>
    </location>
</feature>